<dbReference type="GO" id="GO:0005886">
    <property type="term" value="C:plasma membrane"/>
    <property type="evidence" value="ECO:0007669"/>
    <property type="project" value="TreeGrafter"/>
</dbReference>
<organism evidence="1 2">
    <name type="scientific">Oopsacas minuta</name>
    <dbReference type="NCBI Taxonomy" id="111878"/>
    <lineage>
        <taxon>Eukaryota</taxon>
        <taxon>Metazoa</taxon>
        <taxon>Porifera</taxon>
        <taxon>Hexactinellida</taxon>
        <taxon>Hexasterophora</taxon>
        <taxon>Lyssacinosida</taxon>
        <taxon>Leucopsacidae</taxon>
        <taxon>Oopsacas</taxon>
    </lineage>
</organism>
<proteinExistence type="predicted"/>
<gene>
    <name evidence="1" type="ORF">LOD99_12270</name>
</gene>
<evidence type="ECO:0000313" key="1">
    <source>
        <dbReference type="EMBL" id="KAI6647273.1"/>
    </source>
</evidence>
<protein>
    <submittedName>
        <fullName evidence="1">Uncharacterized protein</fullName>
    </submittedName>
</protein>
<comment type="caution">
    <text evidence="1">The sequence shown here is derived from an EMBL/GenBank/DDBJ whole genome shotgun (WGS) entry which is preliminary data.</text>
</comment>
<dbReference type="Gene3D" id="3.40.50.450">
    <property type="match status" value="2"/>
</dbReference>
<reference evidence="1 2" key="1">
    <citation type="journal article" date="2023" name="BMC Biol.">
        <title>The compact genome of the sponge Oopsacas minuta (Hexactinellida) is lacking key metazoan core genes.</title>
        <authorList>
            <person name="Santini S."/>
            <person name="Schenkelaars Q."/>
            <person name="Jourda C."/>
            <person name="Duchesne M."/>
            <person name="Belahbib H."/>
            <person name="Rocher C."/>
            <person name="Selva M."/>
            <person name="Riesgo A."/>
            <person name="Vervoort M."/>
            <person name="Leys S.P."/>
            <person name="Kodjabachian L."/>
            <person name="Le Bivic A."/>
            <person name="Borchiellini C."/>
            <person name="Claverie J.M."/>
            <person name="Renard E."/>
        </authorList>
    </citation>
    <scope>NUCLEOTIDE SEQUENCE [LARGE SCALE GENOMIC DNA]</scope>
    <source>
        <strain evidence="1">SPO-2</strain>
    </source>
</reference>
<dbReference type="EMBL" id="JAKMXF010000343">
    <property type="protein sequence ID" value="KAI6647273.1"/>
    <property type="molecule type" value="Genomic_DNA"/>
</dbReference>
<keyword evidence="2" id="KW-1185">Reference proteome</keyword>
<sequence>MATSDVNNNNPSPHLGTSLLHAIRPTFQMFAKGKFLFKAELIKAFRALQLEVTLSELDQLLAGACIAARRVEADYLTCGEFALSAVEFVKFKRVQKQSVESRLSSLQHSEADNTGDGNHYSVFLGGSCNPTTWRVETAIPYFEKVKVSYYNPQVDNWYPELIQIEEEAKRNSTIKLFVFDSETRALASLVETAFMASIGWRLVVVLHYLSESDEVKIAGETLTKQEVKDLNRGRSFLCDILEKSGIPVFDNLEEALKLTSDLVQGRDSYERILQAKKCTTHHYGTWLIEIREIFDKFSTLNVNRRSINDTPGFDRRSLLSAKRLSVPDILDMDVQRSKLQTNKPVPSLSPNAAISALELFLETRSLNSSIQKGLSFLDLVGLPIDYEVFCQFTAEAAYQHYNSIWIWSSSIMTNFFRHTYSLLKNALNQSLDLTSDPEPLQEEDKSSEYDVFLGGTCANTTWREEIGIPLLKANKISYYNPQLPQEEWSVRKMADEHLAKQTSKVLIFMISKISPSIASMTEAAYMMTSSKAVFLTIEDINLEDDNFAYPLTKTACKDYNRGRAYLKKTAEIFNIPVSHNIEETLDSIVKHFQVETPVSS</sequence>
<dbReference type="Proteomes" id="UP001165289">
    <property type="component" value="Unassembled WGS sequence"/>
</dbReference>
<dbReference type="InterPro" id="IPR039470">
    <property type="entry name" value="Nuc_deoxyri_tr2"/>
</dbReference>
<dbReference type="PANTHER" id="PTHR36300">
    <property type="entry name" value="RAW, ISOFORM A"/>
    <property type="match status" value="1"/>
</dbReference>
<name>A0AAV7JF50_9METZ</name>
<evidence type="ECO:0000313" key="2">
    <source>
        <dbReference type="Proteomes" id="UP001165289"/>
    </source>
</evidence>
<dbReference type="PANTHER" id="PTHR36300:SF1">
    <property type="entry name" value="RAW, ISOFORM A"/>
    <property type="match status" value="1"/>
</dbReference>
<dbReference type="Pfam" id="PF15891">
    <property type="entry name" value="Nuc_deoxyri_tr2"/>
    <property type="match status" value="2"/>
</dbReference>
<accession>A0AAV7JF50</accession>
<dbReference type="AlphaFoldDB" id="A0AAV7JF50"/>